<dbReference type="Gene3D" id="3.30.70.1070">
    <property type="entry name" value="Sporulation related repeat"/>
    <property type="match status" value="1"/>
</dbReference>
<dbReference type="PROSITE" id="PS51724">
    <property type="entry name" value="SPOR"/>
    <property type="match status" value="1"/>
</dbReference>
<feature type="transmembrane region" description="Helical" evidence="1">
    <location>
        <begin position="208"/>
        <end position="229"/>
    </location>
</feature>
<keyword evidence="4" id="KW-1185">Reference proteome</keyword>
<dbReference type="RefSeq" id="WP_254101392.1">
    <property type="nucleotide sequence ID" value="NZ_JANATA010000018.1"/>
</dbReference>
<evidence type="ECO:0000259" key="2">
    <source>
        <dbReference type="PROSITE" id="PS51724"/>
    </source>
</evidence>
<dbReference type="AlphaFoldDB" id="A0AA42BQ94"/>
<dbReference type="Proteomes" id="UP001165413">
    <property type="component" value="Unassembled WGS sequence"/>
</dbReference>
<evidence type="ECO:0000313" key="3">
    <source>
        <dbReference type="EMBL" id="MCP3429266.1"/>
    </source>
</evidence>
<gene>
    <name evidence="3" type="ORF">NLF92_09950</name>
</gene>
<organism evidence="3 4">
    <name type="scientific">Opacimonas viscosa</name>
    <dbReference type="NCBI Taxonomy" id="2961944"/>
    <lineage>
        <taxon>Bacteria</taxon>
        <taxon>Pseudomonadati</taxon>
        <taxon>Pseudomonadota</taxon>
        <taxon>Gammaproteobacteria</taxon>
        <taxon>Alteromonadales</taxon>
        <taxon>Alteromonadaceae</taxon>
        <taxon>Opacimonas</taxon>
    </lineage>
</organism>
<dbReference type="InterPro" id="IPR036680">
    <property type="entry name" value="SPOR-like_sf"/>
</dbReference>
<keyword evidence="1" id="KW-1133">Transmembrane helix</keyword>
<evidence type="ECO:0000256" key="1">
    <source>
        <dbReference type="SAM" id="Phobius"/>
    </source>
</evidence>
<accession>A0AA42BQ94</accession>
<evidence type="ECO:0000313" key="4">
    <source>
        <dbReference type="Proteomes" id="UP001165413"/>
    </source>
</evidence>
<keyword evidence="1" id="KW-0472">Membrane</keyword>
<reference evidence="3" key="1">
    <citation type="submission" date="2022-07" db="EMBL/GenBank/DDBJ databases">
        <title>Characterization of the Novel Bacterium Alteromonas immobilis LMIT006 and Alteromonas gregis LMIT007.</title>
        <authorList>
            <person name="Lin X."/>
        </authorList>
    </citation>
    <scope>NUCLEOTIDE SEQUENCE</scope>
    <source>
        <strain evidence="3">LMIT007</strain>
    </source>
</reference>
<dbReference type="InterPro" id="IPR007730">
    <property type="entry name" value="SPOR-like_dom"/>
</dbReference>
<protein>
    <recommendedName>
        <fullName evidence="2">SPOR domain-containing protein</fullName>
    </recommendedName>
</protein>
<comment type="caution">
    <text evidence="3">The sequence shown here is derived from an EMBL/GenBank/DDBJ whole genome shotgun (WGS) entry which is preliminary data.</text>
</comment>
<feature type="domain" description="SPOR" evidence="2">
    <location>
        <begin position="377"/>
        <end position="456"/>
    </location>
</feature>
<sequence>MIAQIHDRLEDLVTNSAQLIFVGSDTVAQQQQNLENFLTQQDENVEIAFIQVGVDDTSDSLRSSICAQLMHVNSSGFERPLNELLHELNHIPDPVLICLTHAQHLSEAMLNELWKLVLQSRFGANQLHLNIILFADTQWAQAAQLALAYQQDEPPIILTNDAFTYEYQGSELDQMIAQKREAFAQRIAQRNAPLPEQALKRHFIHSTFFLASMVSLLFILAVMLVALQYPQGKAFFANLFNSLPNNTTILSTSESSDSPIAVFDKHAVAPHALIGTEGETYASTAELPYMTWQQALAHNQNKEKTTAVKDTTFVMQLPSSASVERSTAAQESSAVSVSNVTAVAADDTVTTNQRDKVVDTVPEPVIYSDNRNDFLAKVPNTYFVIQLSGMANPTVAQEFINKFDLQNEAWYYTTQRFGGDWSVVLLNNHFSTRQDALLRINSFTPEIKAMSPFVKSAQAVIIEINRVDDNS</sequence>
<dbReference type="GO" id="GO:0042834">
    <property type="term" value="F:peptidoglycan binding"/>
    <property type="evidence" value="ECO:0007669"/>
    <property type="project" value="InterPro"/>
</dbReference>
<proteinExistence type="predicted"/>
<name>A0AA42BQ94_9ALTE</name>
<keyword evidence="1" id="KW-0812">Transmembrane</keyword>
<dbReference type="EMBL" id="JANATA010000018">
    <property type="protein sequence ID" value="MCP3429266.1"/>
    <property type="molecule type" value="Genomic_DNA"/>
</dbReference>